<protein>
    <submittedName>
        <fullName evidence="2">Uncharacterized protein</fullName>
    </submittedName>
</protein>
<organism evidence="2">
    <name type="scientific">marine sediment metagenome</name>
    <dbReference type="NCBI Taxonomy" id="412755"/>
    <lineage>
        <taxon>unclassified sequences</taxon>
        <taxon>metagenomes</taxon>
        <taxon>ecological metagenomes</taxon>
    </lineage>
</organism>
<dbReference type="EMBL" id="LAZR01021744">
    <property type="protein sequence ID" value="KKL84284.1"/>
    <property type="molecule type" value="Genomic_DNA"/>
</dbReference>
<feature type="region of interest" description="Disordered" evidence="1">
    <location>
        <begin position="35"/>
        <end position="58"/>
    </location>
</feature>
<sequence>MKRRLKGSVFLVIICVQFLLLGFSIGNVNSFNNNEQEDPDVESLPINNPSHYSPYYFP</sequence>
<reference evidence="2" key="1">
    <citation type="journal article" date="2015" name="Nature">
        <title>Complex archaea that bridge the gap between prokaryotes and eukaryotes.</title>
        <authorList>
            <person name="Spang A."/>
            <person name="Saw J.H."/>
            <person name="Jorgensen S.L."/>
            <person name="Zaremba-Niedzwiedzka K."/>
            <person name="Martijn J."/>
            <person name="Lind A.E."/>
            <person name="van Eijk R."/>
            <person name="Schleper C."/>
            <person name="Guy L."/>
            <person name="Ettema T.J."/>
        </authorList>
    </citation>
    <scope>NUCLEOTIDE SEQUENCE</scope>
</reference>
<name>A0A0F9FD37_9ZZZZ</name>
<accession>A0A0F9FD37</accession>
<dbReference type="AlphaFoldDB" id="A0A0F9FD37"/>
<evidence type="ECO:0000256" key="1">
    <source>
        <dbReference type="SAM" id="MobiDB-lite"/>
    </source>
</evidence>
<feature type="non-terminal residue" evidence="2">
    <location>
        <position position="58"/>
    </location>
</feature>
<gene>
    <name evidence="2" type="ORF">LCGC14_1966300</name>
</gene>
<comment type="caution">
    <text evidence="2">The sequence shown here is derived from an EMBL/GenBank/DDBJ whole genome shotgun (WGS) entry which is preliminary data.</text>
</comment>
<proteinExistence type="predicted"/>
<evidence type="ECO:0000313" key="2">
    <source>
        <dbReference type="EMBL" id="KKL84284.1"/>
    </source>
</evidence>